<dbReference type="FunFam" id="2.30.22.10:FF:000001">
    <property type="entry name" value="Protein GrpE"/>
    <property type="match status" value="1"/>
</dbReference>
<name>A0A9X4KJK8_9BACL</name>
<evidence type="ECO:0000256" key="11">
    <source>
        <dbReference type="RuleBase" id="RU000639"/>
    </source>
</evidence>
<dbReference type="Gene3D" id="3.90.20.20">
    <property type="match status" value="1"/>
</dbReference>
<comment type="similarity">
    <text evidence="2 10 12">Belongs to the GrpE family.</text>
</comment>
<feature type="region of interest" description="Disordered" evidence="13">
    <location>
        <begin position="1"/>
        <end position="45"/>
    </location>
</feature>
<dbReference type="GO" id="GO:0000774">
    <property type="term" value="F:adenyl-nucleotide exchange factor activity"/>
    <property type="evidence" value="ECO:0007669"/>
    <property type="project" value="InterPro"/>
</dbReference>
<evidence type="ECO:0000256" key="9">
    <source>
        <dbReference type="ARBA" id="ARBA00076414"/>
    </source>
</evidence>
<dbReference type="PRINTS" id="PR00773">
    <property type="entry name" value="GRPEPROTEIN"/>
</dbReference>
<dbReference type="CDD" id="cd00446">
    <property type="entry name" value="GrpE"/>
    <property type="match status" value="1"/>
</dbReference>
<evidence type="ECO:0000256" key="10">
    <source>
        <dbReference type="HAMAP-Rule" id="MF_01151"/>
    </source>
</evidence>
<dbReference type="EMBL" id="JAPDHZ010000004">
    <property type="protein sequence ID" value="MDG0793198.1"/>
    <property type="molecule type" value="Genomic_DNA"/>
</dbReference>
<evidence type="ECO:0000313" key="14">
    <source>
        <dbReference type="EMBL" id="MDG0793198.1"/>
    </source>
</evidence>
<evidence type="ECO:0000256" key="5">
    <source>
        <dbReference type="ARBA" id="ARBA00023016"/>
    </source>
</evidence>
<evidence type="ECO:0000256" key="4">
    <source>
        <dbReference type="ARBA" id="ARBA00022490"/>
    </source>
</evidence>
<evidence type="ECO:0000256" key="8">
    <source>
        <dbReference type="ARBA" id="ARBA00072274"/>
    </source>
</evidence>
<gene>
    <name evidence="10 14" type="primary">grpE</name>
    <name evidence="14" type="ORF">OMP38_21875</name>
</gene>
<dbReference type="GO" id="GO:0005737">
    <property type="term" value="C:cytoplasm"/>
    <property type="evidence" value="ECO:0007669"/>
    <property type="project" value="UniProtKB-SubCell"/>
</dbReference>
<keyword evidence="6 10" id="KW-0143">Chaperone</keyword>
<dbReference type="InterPro" id="IPR000740">
    <property type="entry name" value="GrpE"/>
</dbReference>
<comment type="subcellular location">
    <subcellularLocation>
        <location evidence="1 10">Cytoplasm</location>
    </subcellularLocation>
</comment>
<dbReference type="GO" id="GO:0042803">
    <property type="term" value="F:protein homodimerization activity"/>
    <property type="evidence" value="ECO:0007669"/>
    <property type="project" value="InterPro"/>
</dbReference>
<evidence type="ECO:0000256" key="7">
    <source>
        <dbReference type="ARBA" id="ARBA00053401"/>
    </source>
</evidence>
<comment type="caution">
    <text evidence="14">The sequence shown here is derived from an EMBL/GenBank/DDBJ whole genome shotgun (WGS) entry which is preliminary data.</text>
</comment>
<dbReference type="GO" id="GO:0006457">
    <property type="term" value="P:protein folding"/>
    <property type="evidence" value="ECO:0007669"/>
    <property type="project" value="InterPro"/>
</dbReference>
<evidence type="ECO:0000313" key="15">
    <source>
        <dbReference type="Proteomes" id="UP001153387"/>
    </source>
</evidence>
<comment type="function">
    <text evidence="7 10 11">Participates actively in the response to hyperosmotic and heat shock by preventing the aggregation of stress-denatured proteins, in association with DnaK and GrpE. It is the nucleotide exchange factor for DnaK and may function as a thermosensor. Unfolded proteins bind initially to DnaJ; upon interaction with the DnaJ-bound protein, DnaK hydrolyzes its bound ATP, resulting in the formation of a stable complex. GrpE releases ADP from DnaK; ATP binding to DnaK triggers the release of the substrate protein, thus completing the reaction cycle. Several rounds of ATP-dependent interactions between DnaJ, DnaK and GrpE are required for fully efficient folding.</text>
</comment>
<evidence type="ECO:0000256" key="3">
    <source>
        <dbReference type="ARBA" id="ARBA00011738"/>
    </source>
</evidence>
<dbReference type="PROSITE" id="PS01071">
    <property type="entry name" value="GRPE"/>
    <property type="match status" value="1"/>
</dbReference>
<evidence type="ECO:0000256" key="2">
    <source>
        <dbReference type="ARBA" id="ARBA00009054"/>
    </source>
</evidence>
<proteinExistence type="inferred from homology"/>
<feature type="compositionally biased region" description="Basic and acidic residues" evidence="13">
    <location>
        <begin position="1"/>
        <end position="13"/>
    </location>
</feature>
<dbReference type="PANTHER" id="PTHR21237:SF23">
    <property type="entry name" value="GRPE PROTEIN HOMOLOG, MITOCHONDRIAL"/>
    <property type="match status" value="1"/>
</dbReference>
<organism evidence="14 15">
    <name type="scientific">Cohnella ginsengisoli</name>
    <dbReference type="NCBI Taxonomy" id="425004"/>
    <lineage>
        <taxon>Bacteria</taxon>
        <taxon>Bacillati</taxon>
        <taxon>Bacillota</taxon>
        <taxon>Bacilli</taxon>
        <taxon>Bacillales</taxon>
        <taxon>Paenibacillaceae</taxon>
        <taxon>Cohnella</taxon>
    </lineage>
</organism>
<dbReference type="AlphaFoldDB" id="A0A9X4KJK8"/>
<accession>A0A9X4KJK8</accession>
<dbReference type="GO" id="GO:0051082">
    <property type="term" value="F:unfolded protein binding"/>
    <property type="evidence" value="ECO:0007669"/>
    <property type="project" value="TreeGrafter"/>
</dbReference>
<dbReference type="NCBIfam" id="NF010738">
    <property type="entry name" value="PRK14140.1"/>
    <property type="match status" value="1"/>
</dbReference>
<keyword evidence="5 10" id="KW-0346">Stress response</keyword>
<dbReference type="Pfam" id="PF01025">
    <property type="entry name" value="GrpE"/>
    <property type="match status" value="1"/>
</dbReference>
<reference evidence="14 15" key="1">
    <citation type="submission" date="2022-10" db="EMBL/GenBank/DDBJ databases">
        <title>Comparative genomic analysis of Cohnella hashimotonis sp. nov., isolated from the International Space Station.</title>
        <authorList>
            <person name="Simpson A."/>
            <person name="Venkateswaran K."/>
        </authorList>
    </citation>
    <scope>NUCLEOTIDE SEQUENCE [LARGE SCALE GENOMIC DNA]</scope>
    <source>
        <strain evidence="14 15">DSM 18997</strain>
    </source>
</reference>
<comment type="subunit">
    <text evidence="3 10">Homodimer.</text>
</comment>
<keyword evidence="15" id="KW-1185">Reference proteome</keyword>
<evidence type="ECO:0000256" key="1">
    <source>
        <dbReference type="ARBA" id="ARBA00004496"/>
    </source>
</evidence>
<dbReference type="HAMAP" id="MF_01151">
    <property type="entry name" value="GrpE"/>
    <property type="match status" value="1"/>
</dbReference>
<dbReference type="InterPro" id="IPR009012">
    <property type="entry name" value="GrpE_head"/>
</dbReference>
<dbReference type="Gene3D" id="2.30.22.10">
    <property type="entry name" value="Head domain of nucleotide exchange factor GrpE"/>
    <property type="match status" value="1"/>
</dbReference>
<dbReference type="PANTHER" id="PTHR21237">
    <property type="entry name" value="GRPE PROTEIN"/>
    <property type="match status" value="1"/>
</dbReference>
<dbReference type="SUPFAM" id="SSF58014">
    <property type="entry name" value="Coiled-coil domain of nucleotide exchange factor GrpE"/>
    <property type="match status" value="1"/>
</dbReference>
<dbReference type="Proteomes" id="UP001153387">
    <property type="component" value="Unassembled WGS sequence"/>
</dbReference>
<sequence length="189" mass="21513">MDQDLKQEPHLDASEQAVPETEETTWAQADQDEQASAAPEEARFEELKRQAEEAYQRQLRVQADFDNYRRRTLKETADLQKYASLKLVTNLLPVLDNFGRALQTSSEGSESDSFVKGIDMINRQLWQVLEAEGLKAMEPVGQPFDPELHQAIMQVESEEYEEGIVVEVVQPGYWLSDKVIRPAMVKVSG</sequence>
<evidence type="ECO:0000256" key="13">
    <source>
        <dbReference type="SAM" id="MobiDB-lite"/>
    </source>
</evidence>
<dbReference type="GO" id="GO:0051087">
    <property type="term" value="F:protein-folding chaperone binding"/>
    <property type="evidence" value="ECO:0007669"/>
    <property type="project" value="InterPro"/>
</dbReference>
<keyword evidence="4 10" id="KW-0963">Cytoplasm</keyword>
<evidence type="ECO:0000256" key="12">
    <source>
        <dbReference type="RuleBase" id="RU004478"/>
    </source>
</evidence>
<dbReference type="SUPFAM" id="SSF51064">
    <property type="entry name" value="Head domain of nucleotide exchange factor GrpE"/>
    <property type="match status" value="1"/>
</dbReference>
<protein>
    <recommendedName>
        <fullName evidence="8 10">Protein GrpE</fullName>
    </recommendedName>
    <alternativeName>
        <fullName evidence="9 10">HSP-70 cofactor</fullName>
    </alternativeName>
</protein>
<evidence type="ECO:0000256" key="6">
    <source>
        <dbReference type="ARBA" id="ARBA00023186"/>
    </source>
</evidence>
<dbReference type="InterPro" id="IPR013805">
    <property type="entry name" value="GrpE_CC"/>
</dbReference>